<organism evidence="7 8">
    <name type="scientific">Rathayibacter festucae</name>
    <dbReference type="NCBI Taxonomy" id="110937"/>
    <lineage>
        <taxon>Bacteria</taxon>
        <taxon>Bacillati</taxon>
        <taxon>Actinomycetota</taxon>
        <taxon>Actinomycetes</taxon>
        <taxon>Micrococcales</taxon>
        <taxon>Microbacteriaceae</taxon>
        <taxon>Rathayibacter</taxon>
    </lineage>
</organism>
<keyword evidence="4 5" id="KW-0119">Carbohydrate metabolism</keyword>
<dbReference type="Pfam" id="PF01979">
    <property type="entry name" value="Amidohydro_1"/>
    <property type="match status" value="1"/>
</dbReference>
<dbReference type="InterPro" id="IPR032466">
    <property type="entry name" value="Metal_Hydrolase"/>
</dbReference>
<dbReference type="PIRSF" id="PIRSF038994">
    <property type="entry name" value="NagA"/>
    <property type="match status" value="1"/>
</dbReference>
<evidence type="ECO:0000256" key="4">
    <source>
        <dbReference type="ARBA" id="ARBA00023277"/>
    </source>
</evidence>
<dbReference type="Gene3D" id="3.20.20.140">
    <property type="entry name" value="Metal-dependent hydrolases"/>
    <property type="match status" value="1"/>
</dbReference>
<evidence type="ECO:0000313" key="8">
    <source>
        <dbReference type="Proteomes" id="UP000464597"/>
    </source>
</evidence>
<dbReference type="EMBL" id="CP047180">
    <property type="protein sequence ID" value="QHC63022.1"/>
    <property type="molecule type" value="Genomic_DNA"/>
</dbReference>
<sequence>MERSGRLVLHGARKVDAGGTVEDFWLVADDGVIVEVGTGGGWERAAEGARVHDAGGLIATPGFVDLHVHGGAGRGFDEGVDAMRAGLALHREHGTTRSLVSLVSAPLSALETSLDAVATLAEGDPLVLGAHLEGPFLAPSRRGAHDPGALIAPTDEAVERLLDASRGALRQITIAPELPGALRAIERLAEAGVVVAVGHTEADAGTTRAAIERGAWLVTHAFNAMPGIGHRSPGPIPVALADERVVLELILDGEHVDADVARIAFASAPGRIALVTDAMAAAGAGDGAHRIGGLRVEVRDGVARLAGTATLAGSTLTLDAAVRRAAGAVGPGVGLGLEAAVGAVTATPARVLGEADRLGSLAVGRAADVVLLDDALRVRAVWAAGASAVPPGR</sequence>
<keyword evidence="2" id="KW-0479">Metal-binding</keyword>
<keyword evidence="3 5" id="KW-0378">Hydrolase</keyword>
<evidence type="ECO:0000256" key="5">
    <source>
        <dbReference type="PIRNR" id="PIRNR038994"/>
    </source>
</evidence>
<dbReference type="InterPro" id="IPR006680">
    <property type="entry name" value="Amidohydro-rel"/>
</dbReference>
<dbReference type="Proteomes" id="UP000464597">
    <property type="component" value="Chromosome"/>
</dbReference>
<dbReference type="SUPFAM" id="SSF51338">
    <property type="entry name" value="Composite domain of metallo-dependent hydrolases"/>
    <property type="match status" value="1"/>
</dbReference>
<dbReference type="SUPFAM" id="SSF51556">
    <property type="entry name" value="Metallo-dependent hydrolases"/>
    <property type="match status" value="1"/>
</dbReference>
<dbReference type="PANTHER" id="PTHR11113:SF14">
    <property type="entry name" value="N-ACETYLGLUCOSAMINE-6-PHOSPHATE DEACETYLASE"/>
    <property type="match status" value="1"/>
</dbReference>
<protein>
    <submittedName>
        <fullName evidence="7">Amidohydrolase family protein</fullName>
    </submittedName>
</protein>
<name>A0ABX6GZR4_9MICO</name>
<evidence type="ECO:0000256" key="2">
    <source>
        <dbReference type="ARBA" id="ARBA00022723"/>
    </source>
</evidence>
<gene>
    <name evidence="7" type="ORF">GSU69_10230</name>
</gene>
<dbReference type="InterPro" id="IPR011059">
    <property type="entry name" value="Metal-dep_hydrolase_composite"/>
</dbReference>
<accession>A0ABX6GZR4</accession>
<evidence type="ECO:0000256" key="1">
    <source>
        <dbReference type="ARBA" id="ARBA00010716"/>
    </source>
</evidence>
<dbReference type="InterPro" id="IPR003764">
    <property type="entry name" value="GlcNAc_6-P_deAcase"/>
</dbReference>
<dbReference type="RefSeq" id="WP_159422920.1">
    <property type="nucleotide sequence ID" value="NZ_CP047180.1"/>
</dbReference>
<proteinExistence type="inferred from homology"/>
<dbReference type="Gene3D" id="2.30.40.10">
    <property type="entry name" value="Urease, subunit C, domain 1"/>
    <property type="match status" value="1"/>
</dbReference>
<comment type="similarity">
    <text evidence="1 5">Belongs to the metallo-dependent hydrolases superfamily. NagA family.</text>
</comment>
<evidence type="ECO:0000256" key="3">
    <source>
        <dbReference type="ARBA" id="ARBA00022801"/>
    </source>
</evidence>
<evidence type="ECO:0000313" key="7">
    <source>
        <dbReference type="EMBL" id="QHC63022.1"/>
    </source>
</evidence>
<reference evidence="8" key="1">
    <citation type="submission" date="2019-12" db="EMBL/GenBank/DDBJ databases">
        <title>Complete and draft genome sequences of new strains and members of some known species of the genus Rathayibacter isolated from plants.</title>
        <authorList>
            <person name="Tarlachkov S.V."/>
            <person name="Starodumova I.P."/>
            <person name="Dorofeeva L.V."/>
            <person name="Prisyazhnaya N.V."/>
            <person name="Leyn S."/>
            <person name="Zlamal J."/>
            <person name="Elan M."/>
            <person name="Osterman A.L."/>
            <person name="Nadler S."/>
            <person name="Subbotin S.A."/>
            <person name="Evtushenko L.I."/>
        </authorList>
    </citation>
    <scope>NUCLEOTIDE SEQUENCE [LARGE SCALE GENOMIC DNA]</scope>
    <source>
        <strain evidence="8">VKM Ac-2802</strain>
    </source>
</reference>
<keyword evidence="8" id="KW-1185">Reference proteome</keyword>
<dbReference type="PANTHER" id="PTHR11113">
    <property type="entry name" value="N-ACETYLGLUCOSAMINE-6-PHOSPHATE DEACETYLASE"/>
    <property type="match status" value="1"/>
</dbReference>
<feature type="domain" description="Amidohydrolase-related" evidence="6">
    <location>
        <begin position="58"/>
        <end position="374"/>
    </location>
</feature>
<evidence type="ECO:0000259" key="6">
    <source>
        <dbReference type="Pfam" id="PF01979"/>
    </source>
</evidence>